<dbReference type="PANTHER" id="PTHR34475:SF1">
    <property type="entry name" value="CYTOSKELETON PROTEIN RODZ"/>
    <property type="match status" value="1"/>
</dbReference>
<dbReference type="CDD" id="cd00093">
    <property type="entry name" value="HTH_XRE"/>
    <property type="match status" value="1"/>
</dbReference>
<dbReference type="GO" id="GO:0003677">
    <property type="term" value="F:DNA binding"/>
    <property type="evidence" value="ECO:0007669"/>
    <property type="project" value="InterPro"/>
</dbReference>
<evidence type="ECO:0000313" key="3">
    <source>
        <dbReference type="Proteomes" id="UP000031258"/>
    </source>
</evidence>
<feature type="transmembrane region" description="Helical" evidence="1">
    <location>
        <begin position="104"/>
        <end position="124"/>
    </location>
</feature>
<dbReference type="Proteomes" id="UP000031258">
    <property type="component" value="Unassembled WGS sequence"/>
</dbReference>
<evidence type="ECO:0000313" key="2">
    <source>
        <dbReference type="EMBL" id="KIE05911.1"/>
    </source>
</evidence>
<keyword evidence="1" id="KW-0472">Membrane</keyword>
<gene>
    <name evidence="2" type="ORF">NF27_CG00910</name>
</gene>
<evidence type="ECO:0000256" key="1">
    <source>
        <dbReference type="SAM" id="Phobius"/>
    </source>
</evidence>
<dbReference type="STRING" id="86105.NF27_CG00910"/>
<comment type="caution">
    <text evidence="2">The sequence shown here is derived from an EMBL/GenBank/DDBJ whole genome shotgun (WGS) entry which is preliminary data.</text>
</comment>
<dbReference type="Pfam" id="PF13413">
    <property type="entry name" value="HTH_25"/>
    <property type="match status" value="1"/>
</dbReference>
<dbReference type="EMBL" id="JSWE01000058">
    <property type="protein sequence ID" value="KIE05911.1"/>
    <property type="molecule type" value="Genomic_DNA"/>
</dbReference>
<dbReference type="SUPFAM" id="SSF47413">
    <property type="entry name" value="lambda repressor-like DNA-binding domains"/>
    <property type="match status" value="1"/>
</dbReference>
<dbReference type="InterPro" id="IPR001387">
    <property type="entry name" value="Cro/C1-type_HTH"/>
</dbReference>
<dbReference type="AlphaFoldDB" id="A0A0C1N0R7"/>
<keyword evidence="1" id="KW-1133">Transmembrane helix</keyword>
<dbReference type="InterPro" id="IPR010982">
    <property type="entry name" value="Lambda_DNA-bd_dom_sf"/>
</dbReference>
<protein>
    <recommendedName>
        <fullName evidence="4">HTH cro/C1-type domain-containing protein</fullName>
    </recommendedName>
</protein>
<proteinExistence type="predicted"/>
<dbReference type="InterPro" id="IPR050400">
    <property type="entry name" value="Bact_Cytoskel_RodZ"/>
</dbReference>
<sequence length="125" mass="14887">MMFENNELAKFCEELRLKRIEMNISYQEIANKLKIKISYIKAIEQGEINKFPSHAYFIGYFKSYSQLLKINNLLELKEYLQPVNENLKLKPQEVISTEYLAPSYSTLFISIILSIFIFFISYFIF</sequence>
<accession>A0A0C1N0R7</accession>
<evidence type="ECO:0008006" key="4">
    <source>
        <dbReference type="Google" id="ProtNLM"/>
    </source>
</evidence>
<name>A0A0C1N0R7_9RICK</name>
<dbReference type="PANTHER" id="PTHR34475">
    <property type="match status" value="1"/>
</dbReference>
<reference evidence="2 3" key="1">
    <citation type="submission" date="2014-11" db="EMBL/GenBank/DDBJ databases">
        <title>A Rickettsiales Symbiont of Amoebae With Ancient Features.</title>
        <authorList>
            <person name="Schulz F."/>
            <person name="Martijn J."/>
            <person name="Wascher F."/>
            <person name="Kostanjsek R."/>
            <person name="Ettema T.J."/>
            <person name="Horn M."/>
        </authorList>
    </citation>
    <scope>NUCLEOTIDE SEQUENCE [LARGE SCALE GENOMIC DNA]</scope>
    <source>
        <strain evidence="2 3">UWC36</strain>
    </source>
</reference>
<organism evidence="2 3">
    <name type="scientific">Candidatus Jidaibacter acanthamoebae</name>
    <dbReference type="NCBI Taxonomy" id="86105"/>
    <lineage>
        <taxon>Bacteria</taxon>
        <taxon>Pseudomonadati</taxon>
        <taxon>Pseudomonadota</taxon>
        <taxon>Alphaproteobacteria</taxon>
        <taxon>Rickettsiales</taxon>
        <taxon>Candidatus Midichloriaceae</taxon>
        <taxon>Candidatus Jidaibacter</taxon>
    </lineage>
</organism>
<keyword evidence="3" id="KW-1185">Reference proteome</keyword>
<keyword evidence="1" id="KW-0812">Transmembrane</keyword>
<dbReference type="Gene3D" id="1.10.260.40">
    <property type="entry name" value="lambda repressor-like DNA-binding domains"/>
    <property type="match status" value="1"/>
</dbReference>